<sequence length="175" mass="20886">MFKINIKTINDNYFLLAWQLYEDAFPEHERRTLEAQSKLFGKLSYQFDVYIKEDVFIGFVLWWDFKNFQYIDHFAVSQKLRSKGYGAKILEEYINEASKPIVLEVELPDSSINRRRIQFYERLGFKLNTHDYKVPSSTDDSKIDLLIMTYPKLISKENLSEFVSNNHPIIFNSFK</sequence>
<evidence type="ECO:0000259" key="1">
    <source>
        <dbReference type="PROSITE" id="PS51186"/>
    </source>
</evidence>
<dbReference type="CDD" id="cd04301">
    <property type="entry name" value="NAT_SF"/>
    <property type="match status" value="1"/>
</dbReference>
<comment type="caution">
    <text evidence="2">The sequence shown here is derived from an EMBL/GenBank/DDBJ whole genome shotgun (WGS) entry which is preliminary data.</text>
</comment>
<feature type="domain" description="N-acetyltransferase" evidence="1">
    <location>
        <begin position="4"/>
        <end position="153"/>
    </location>
</feature>
<evidence type="ECO:0000313" key="3">
    <source>
        <dbReference type="Proteomes" id="UP000298517"/>
    </source>
</evidence>
<dbReference type="InterPro" id="IPR016181">
    <property type="entry name" value="Acyl_CoA_acyltransferase"/>
</dbReference>
<dbReference type="Pfam" id="PF00583">
    <property type="entry name" value="Acetyltransf_1"/>
    <property type="match status" value="1"/>
</dbReference>
<keyword evidence="2" id="KW-0808">Transferase</keyword>
<proteinExistence type="predicted"/>
<accession>A0A4Y8ANQ6</accession>
<dbReference type="InterPro" id="IPR000182">
    <property type="entry name" value="GNAT_dom"/>
</dbReference>
<protein>
    <submittedName>
        <fullName evidence="2">GNAT family N-acetyltransferase</fullName>
    </submittedName>
</protein>
<dbReference type="RefSeq" id="WP_134249094.1">
    <property type="nucleotide sequence ID" value="NZ_SNQI01000006.1"/>
</dbReference>
<dbReference type="AlphaFoldDB" id="A0A4Y8ANQ6"/>
<evidence type="ECO:0000313" key="2">
    <source>
        <dbReference type="EMBL" id="TEW72070.1"/>
    </source>
</evidence>
<dbReference type="OrthoDB" id="9127144at2"/>
<name>A0A4Y8ANQ6_9FLAO</name>
<dbReference type="PROSITE" id="PS51186">
    <property type="entry name" value="GNAT"/>
    <property type="match status" value="1"/>
</dbReference>
<dbReference type="GO" id="GO:0016747">
    <property type="term" value="F:acyltransferase activity, transferring groups other than amino-acyl groups"/>
    <property type="evidence" value="ECO:0007669"/>
    <property type="project" value="InterPro"/>
</dbReference>
<keyword evidence="3" id="KW-1185">Reference proteome</keyword>
<reference evidence="2 3" key="1">
    <citation type="journal article" date="2011" name="J. Microbiol.">
        <title>Gramella jeungdoensis sp. nov., isolated from a solar saltern in Korea.</title>
        <authorList>
            <person name="Joung Y."/>
            <person name="Kim H."/>
            <person name="Jang T."/>
            <person name="Ahn T.S."/>
            <person name="Joh K."/>
        </authorList>
    </citation>
    <scope>NUCLEOTIDE SEQUENCE [LARGE SCALE GENOMIC DNA]</scope>
    <source>
        <strain evidence="2 3">KCTC 23123</strain>
    </source>
</reference>
<organism evidence="2 3">
    <name type="scientific">Gramella jeungdoensis</name>
    <dbReference type="NCBI Taxonomy" id="708091"/>
    <lineage>
        <taxon>Bacteria</taxon>
        <taxon>Pseudomonadati</taxon>
        <taxon>Bacteroidota</taxon>
        <taxon>Flavobacteriia</taxon>
        <taxon>Flavobacteriales</taxon>
        <taxon>Flavobacteriaceae</taxon>
        <taxon>Christiangramia</taxon>
    </lineage>
</organism>
<dbReference type="Gene3D" id="3.40.630.30">
    <property type="match status" value="1"/>
</dbReference>
<gene>
    <name evidence="2" type="ORF">E2488_14465</name>
</gene>
<dbReference type="EMBL" id="SNQI01000006">
    <property type="protein sequence ID" value="TEW72070.1"/>
    <property type="molecule type" value="Genomic_DNA"/>
</dbReference>
<dbReference type="Proteomes" id="UP000298517">
    <property type="component" value="Unassembled WGS sequence"/>
</dbReference>
<dbReference type="SUPFAM" id="SSF55729">
    <property type="entry name" value="Acyl-CoA N-acyltransferases (Nat)"/>
    <property type="match status" value="1"/>
</dbReference>